<keyword evidence="6 11" id="KW-0133">Cell shape</keyword>
<evidence type="ECO:0000256" key="1">
    <source>
        <dbReference type="ARBA" id="ARBA00022475"/>
    </source>
</evidence>
<evidence type="ECO:0000259" key="12">
    <source>
        <dbReference type="Pfam" id="PF00912"/>
    </source>
</evidence>
<gene>
    <name evidence="11 13" type="primary">mtgA</name>
    <name evidence="13" type="ORF">ACFFGG_02590</name>
</gene>
<dbReference type="SUPFAM" id="SSF53955">
    <property type="entry name" value="Lysozyme-like"/>
    <property type="match status" value="1"/>
</dbReference>
<evidence type="ECO:0000256" key="7">
    <source>
        <dbReference type="ARBA" id="ARBA00022984"/>
    </source>
</evidence>
<comment type="subcellular location">
    <subcellularLocation>
        <location evidence="11">Cell inner membrane</location>
        <topology evidence="11">Single-pass membrane protein</topology>
    </subcellularLocation>
</comment>
<keyword evidence="1 11" id="KW-1003">Cell membrane</keyword>
<keyword evidence="3 11" id="KW-0328">Glycosyltransferase</keyword>
<evidence type="ECO:0000256" key="5">
    <source>
        <dbReference type="ARBA" id="ARBA00022692"/>
    </source>
</evidence>
<keyword evidence="8 11" id="KW-1133">Transmembrane helix</keyword>
<dbReference type="Gene3D" id="1.10.3810.10">
    <property type="entry name" value="Biosynthetic peptidoglycan transglycosylase-like"/>
    <property type="match status" value="1"/>
</dbReference>
<keyword evidence="7 11" id="KW-0573">Peptidoglycan synthesis</keyword>
<dbReference type="InterPro" id="IPR023346">
    <property type="entry name" value="Lysozyme-like_dom_sf"/>
</dbReference>
<comment type="function">
    <text evidence="11">Peptidoglycan polymerase that catalyzes glycan chain elongation from lipid-linked precursors.</text>
</comment>
<dbReference type="PANTHER" id="PTHR30400:SF0">
    <property type="entry name" value="BIOSYNTHETIC PEPTIDOGLYCAN TRANSGLYCOSYLASE"/>
    <property type="match status" value="1"/>
</dbReference>
<reference evidence="13 14" key="1">
    <citation type="submission" date="2024-09" db="EMBL/GenBank/DDBJ databases">
        <authorList>
            <person name="Sun Q."/>
            <person name="Mori K."/>
        </authorList>
    </citation>
    <scope>NUCLEOTIDE SEQUENCE [LARGE SCALE GENOMIC DNA]</scope>
    <source>
        <strain evidence="13 14">NCAIM B.02336</strain>
    </source>
</reference>
<evidence type="ECO:0000256" key="10">
    <source>
        <dbReference type="ARBA" id="ARBA00023316"/>
    </source>
</evidence>
<evidence type="ECO:0000256" key="3">
    <source>
        <dbReference type="ARBA" id="ARBA00022676"/>
    </source>
</evidence>
<evidence type="ECO:0000313" key="13">
    <source>
        <dbReference type="EMBL" id="MFC0591434.1"/>
    </source>
</evidence>
<evidence type="ECO:0000256" key="2">
    <source>
        <dbReference type="ARBA" id="ARBA00022519"/>
    </source>
</evidence>
<dbReference type="NCBIfam" id="TIGR02070">
    <property type="entry name" value="mono_pep_trsgly"/>
    <property type="match status" value="1"/>
</dbReference>
<dbReference type="HAMAP" id="MF_00766">
    <property type="entry name" value="PGT_MtgA"/>
    <property type="match status" value="1"/>
</dbReference>
<evidence type="ECO:0000313" key="14">
    <source>
        <dbReference type="Proteomes" id="UP001589834"/>
    </source>
</evidence>
<comment type="caution">
    <text evidence="13">The sequence shown here is derived from an EMBL/GenBank/DDBJ whole genome shotgun (WGS) entry which is preliminary data.</text>
</comment>
<proteinExistence type="inferred from homology"/>
<dbReference type="InterPro" id="IPR011812">
    <property type="entry name" value="Pep_trsgly"/>
</dbReference>
<feature type="domain" description="Glycosyl transferase family 51" evidence="12">
    <location>
        <begin position="56"/>
        <end position="235"/>
    </location>
</feature>
<dbReference type="RefSeq" id="WP_377479463.1">
    <property type="nucleotide sequence ID" value="NZ_JBHLTN010000006.1"/>
</dbReference>
<dbReference type="Pfam" id="PF00912">
    <property type="entry name" value="Transgly"/>
    <property type="match status" value="1"/>
</dbReference>
<keyword evidence="2 11" id="KW-0997">Cell inner membrane</keyword>
<keyword evidence="14" id="KW-1185">Reference proteome</keyword>
<keyword evidence="10 11" id="KW-0961">Cell wall biogenesis/degradation</keyword>
<evidence type="ECO:0000256" key="11">
    <source>
        <dbReference type="HAMAP-Rule" id="MF_00766"/>
    </source>
</evidence>
<dbReference type="PANTHER" id="PTHR30400">
    <property type="entry name" value="MONOFUNCTIONAL BIOSYNTHETIC PEPTIDOGLYCAN TRANSGLYCOSYLASE"/>
    <property type="match status" value="1"/>
</dbReference>
<protein>
    <recommendedName>
        <fullName evidence="11">Biosynthetic peptidoglycan transglycosylase</fullName>
        <ecNumber evidence="11">2.4.99.28</ecNumber>
    </recommendedName>
    <alternativeName>
        <fullName evidence="11">Glycan polymerase</fullName>
    </alternativeName>
    <alternativeName>
        <fullName evidence="11">Peptidoglycan glycosyltransferase MtgA</fullName>
        <shortName evidence="11">PGT</shortName>
    </alternativeName>
</protein>
<comment type="catalytic activity">
    <reaction evidence="11">
        <text>[GlcNAc-(1-&gt;4)-Mur2Ac(oyl-L-Ala-gamma-D-Glu-L-Lys-D-Ala-D-Ala)](n)-di-trans,octa-cis-undecaprenyl diphosphate + beta-D-GlcNAc-(1-&gt;4)-Mur2Ac(oyl-L-Ala-gamma-D-Glu-L-Lys-D-Ala-D-Ala)-di-trans,octa-cis-undecaprenyl diphosphate = [GlcNAc-(1-&gt;4)-Mur2Ac(oyl-L-Ala-gamma-D-Glu-L-Lys-D-Ala-D-Ala)](n+1)-di-trans,octa-cis-undecaprenyl diphosphate + di-trans,octa-cis-undecaprenyl diphosphate + H(+)</text>
        <dbReference type="Rhea" id="RHEA:23708"/>
        <dbReference type="Rhea" id="RHEA-COMP:9602"/>
        <dbReference type="Rhea" id="RHEA-COMP:9603"/>
        <dbReference type="ChEBI" id="CHEBI:15378"/>
        <dbReference type="ChEBI" id="CHEBI:58405"/>
        <dbReference type="ChEBI" id="CHEBI:60033"/>
        <dbReference type="ChEBI" id="CHEBI:78435"/>
        <dbReference type="EC" id="2.4.99.28"/>
    </reaction>
</comment>
<evidence type="ECO:0000256" key="4">
    <source>
        <dbReference type="ARBA" id="ARBA00022679"/>
    </source>
</evidence>
<evidence type="ECO:0000256" key="8">
    <source>
        <dbReference type="ARBA" id="ARBA00022989"/>
    </source>
</evidence>
<dbReference type="EC" id="2.4.99.28" evidence="11"/>
<keyword evidence="4 11" id="KW-0808">Transferase</keyword>
<dbReference type="InterPro" id="IPR036950">
    <property type="entry name" value="PBP_transglycosylase"/>
</dbReference>
<evidence type="ECO:0000256" key="6">
    <source>
        <dbReference type="ARBA" id="ARBA00022960"/>
    </source>
</evidence>
<evidence type="ECO:0000256" key="9">
    <source>
        <dbReference type="ARBA" id="ARBA00023136"/>
    </source>
</evidence>
<dbReference type="Proteomes" id="UP001589834">
    <property type="component" value="Unassembled WGS sequence"/>
</dbReference>
<keyword evidence="5 11" id="KW-0812">Transmembrane</keyword>
<comment type="similarity">
    <text evidence="11">Belongs to the glycosyltransferase 51 family.</text>
</comment>
<dbReference type="InterPro" id="IPR001264">
    <property type="entry name" value="Glyco_trans_51"/>
</dbReference>
<sequence length="241" mass="27415">MRLLGRWLLLAVAGAVLLQLFFIGRIALMAVLDPQSTTFERSEAWRLARAGELRWSQHWRDYGQISDQLKRAVIASEDDSFTNHEGVDWEAMERAWERNAKAEQAAAERAAKELPARPIKIRGGSTITQQLAKNLLLSGERTLLRKGQELVLTVALERLLSKRRILELYLNHVEWGTGVFGAEAAARHYFNKSAAQLTAWEAARLAVMLPRPRYFEQRPRSGYLSQRARVIVGRMRAAELP</sequence>
<dbReference type="EMBL" id="JBHLTN010000006">
    <property type="protein sequence ID" value="MFC0591434.1"/>
    <property type="molecule type" value="Genomic_DNA"/>
</dbReference>
<comment type="pathway">
    <text evidence="11">Cell wall biogenesis; peptidoglycan biosynthesis.</text>
</comment>
<accession>A0ABV6PNM3</accession>
<organism evidence="13 14">
    <name type="scientific">Ottowia pentelensis</name>
    <dbReference type="NCBI Taxonomy" id="511108"/>
    <lineage>
        <taxon>Bacteria</taxon>
        <taxon>Pseudomonadati</taxon>
        <taxon>Pseudomonadota</taxon>
        <taxon>Betaproteobacteria</taxon>
        <taxon>Burkholderiales</taxon>
        <taxon>Comamonadaceae</taxon>
        <taxon>Ottowia</taxon>
    </lineage>
</organism>
<keyword evidence="9 11" id="KW-0472">Membrane</keyword>
<name>A0ABV6PNM3_9BURK</name>